<keyword evidence="5" id="KW-0539">Nucleus</keyword>
<evidence type="ECO:0000256" key="6">
    <source>
        <dbReference type="SAM" id="MobiDB-lite"/>
    </source>
</evidence>
<dbReference type="Pfam" id="PF02365">
    <property type="entry name" value="NAM"/>
    <property type="match status" value="2"/>
</dbReference>
<dbReference type="Gramene" id="ORUFI10G09270.1">
    <property type="protein sequence ID" value="ORUFI10G09270.1"/>
    <property type="gene ID" value="ORUFI10G09270"/>
</dbReference>
<evidence type="ECO:0000256" key="4">
    <source>
        <dbReference type="ARBA" id="ARBA00023163"/>
    </source>
</evidence>
<reference evidence="9" key="1">
    <citation type="submission" date="2013-06" db="EMBL/GenBank/DDBJ databases">
        <authorList>
            <person name="Zhao Q."/>
        </authorList>
    </citation>
    <scope>NUCLEOTIDE SEQUENCE</scope>
    <source>
        <strain evidence="9">cv. W1943</strain>
    </source>
</reference>
<feature type="region of interest" description="Disordered" evidence="6">
    <location>
        <begin position="721"/>
        <end position="743"/>
    </location>
</feature>
<feature type="region of interest" description="Disordered" evidence="6">
    <location>
        <begin position="473"/>
        <end position="494"/>
    </location>
</feature>
<organism evidence="8 9">
    <name type="scientific">Oryza rufipogon</name>
    <name type="common">Brownbeard rice</name>
    <name type="synonym">Asian wild rice</name>
    <dbReference type="NCBI Taxonomy" id="4529"/>
    <lineage>
        <taxon>Eukaryota</taxon>
        <taxon>Viridiplantae</taxon>
        <taxon>Streptophyta</taxon>
        <taxon>Embryophyta</taxon>
        <taxon>Tracheophyta</taxon>
        <taxon>Spermatophyta</taxon>
        <taxon>Magnoliopsida</taxon>
        <taxon>Liliopsida</taxon>
        <taxon>Poales</taxon>
        <taxon>Poaceae</taxon>
        <taxon>BOP clade</taxon>
        <taxon>Oryzoideae</taxon>
        <taxon>Oryzeae</taxon>
        <taxon>Oryzinae</taxon>
        <taxon>Oryza</taxon>
    </lineage>
</organism>
<feature type="compositionally biased region" description="Acidic residues" evidence="6">
    <location>
        <begin position="731"/>
        <end position="743"/>
    </location>
</feature>
<dbReference type="HOGENOM" id="CLU_339327_0_0_1"/>
<keyword evidence="9" id="KW-1185">Reference proteome</keyword>
<dbReference type="Gene3D" id="2.170.150.80">
    <property type="entry name" value="NAC domain"/>
    <property type="match status" value="1"/>
</dbReference>
<dbReference type="GO" id="GO:0006355">
    <property type="term" value="P:regulation of DNA-templated transcription"/>
    <property type="evidence" value="ECO:0007669"/>
    <property type="project" value="InterPro"/>
</dbReference>
<dbReference type="EnsemblPlants" id="ORUFI10G09270.1">
    <property type="protein sequence ID" value="ORUFI10G09270.1"/>
    <property type="gene ID" value="ORUFI10G09270"/>
</dbReference>
<dbReference type="Proteomes" id="UP000008022">
    <property type="component" value="Unassembled WGS sequence"/>
</dbReference>
<keyword evidence="3" id="KW-0238">DNA-binding</keyword>
<dbReference type="eggNOG" id="ENOG502R70W">
    <property type="taxonomic scope" value="Eukaryota"/>
</dbReference>
<reference evidence="8" key="2">
    <citation type="submission" date="2015-06" db="UniProtKB">
        <authorList>
            <consortium name="EnsemblPlants"/>
        </authorList>
    </citation>
    <scope>IDENTIFICATION</scope>
</reference>
<dbReference type="PROSITE" id="PS51005">
    <property type="entry name" value="NAC"/>
    <property type="match status" value="2"/>
</dbReference>
<dbReference type="AlphaFoldDB" id="A0A0E0QYP1"/>
<sequence length="743" mass="79884">MPVGFYFVPKDLELLAILMCKLVRGKVPGALNNVFKHIRILNSTPPSSMRQFATKARNKRRPMRVADGGTWKASGGSKKVGGIDVSQKFTMVFYERRFEGDRNPLEDLAVYRVYKIRRKEDTEPVNAAAAVSSTDEPSTPAALPLTTPPPRPLPDMAGSSSATSLLPLQLPGLAGSSSTMPLALPLQLPGLPRSSSVMSLPGLAGEMTSMGHGETGEHGLDVTGINTVVGAPTRLELTDGTDGDGAMADGDTQLDAAAAAAEFDSERVAEIVSQIMDGEFEFKFDDDTIVSFNEVVAAPMLIDGDGDGDGDGADGAATAVVSILEGTAGGVSYGGVCQRLPVSNFFGAGVSELRARRDGGEGEGGAEQPPEGRGGGGNNNGKWKGKEKVVPEYGKNRHGMSVGWYFVPKDLELFAILRCKLVRGQLPGALNNVFEHIRILEFHPALLHETYIRNEEDGYIYFFSKRQFTTKAGNKRRPTRVTKDGTWKASGGSKTVRSKKVGGIDVGQKLTMVFYERRFEGDRNPIKTNWGMHEFTKIIDGTKNQLEDLAVYRLYKIKRKEDEEPSNTAAAASSTDEPATSSALPPPTPPRPLPDMAGPSSPAPPPAVDHHHRLSPPHDAAGSNYNHPELADYNGGVQAQHEHQYHPQEPQASLVDAEDGYSAMAGGDDAQLGGAELDTERIAEMVNHIMDGEFEFKFEDNTVLKYNEVFPDNDEVVAAPMMIDGGRDGDGADGGDGDDPFDN</sequence>
<feature type="region of interest" description="Disordered" evidence="6">
    <location>
        <begin position="57"/>
        <end position="77"/>
    </location>
</feature>
<evidence type="ECO:0000256" key="5">
    <source>
        <dbReference type="ARBA" id="ARBA00023242"/>
    </source>
</evidence>
<feature type="region of interest" description="Disordered" evidence="6">
    <location>
        <begin position="356"/>
        <end position="386"/>
    </location>
</feature>
<feature type="region of interest" description="Disordered" evidence="6">
    <location>
        <begin position="125"/>
        <end position="160"/>
    </location>
</feature>
<dbReference type="PANTHER" id="PTHR31989">
    <property type="entry name" value="NAC DOMAIN-CONTAINING PROTEIN 82-RELATED"/>
    <property type="match status" value="1"/>
</dbReference>
<dbReference type="InterPro" id="IPR003441">
    <property type="entry name" value="NAC-dom"/>
</dbReference>
<proteinExistence type="predicted"/>
<evidence type="ECO:0000256" key="3">
    <source>
        <dbReference type="ARBA" id="ARBA00023125"/>
    </source>
</evidence>
<dbReference type="GO" id="GO:0005634">
    <property type="term" value="C:nucleus"/>
    <property type="evidence" value="ECO:0007669"/>
    <property type="project" value="UniProtKB-SubCell"/>
</dbReference>
<feature type="compositionally biased region" description="Pro residues" evidence="6">
    <location>
        <begin position="584"/>
        <end position="593"/>
    </location>
</feature>
<evidence type="ECO:0000259" key="7">
    <source>
        <dbReference type="PROSITE" id="PS51005"/>
    </source>
</evidence>
<dbReference type="SUPFAM" id="SSF101941">
    <property type="entry name" value="NAC domain"/>
    <property type="match status" value="2"/>
</dbReference>
<evidence type="ECO:0000256" key="2">
    <source>
        <dbReference type="ARBA" id="ARBA00023015"/>
    </source>
</evidence>
<evidence type="ECO:0000313" key="9">
    <source>
        <dbReference type="Proteomes" id="UP000008022"/>
    </source>
</evidence>
<evidence type="ECO:0000313" key="8">
    <source>
        <dbReference type="EnsemblPlants" id="ORUFI10G09270.1"/>
    </source>
</evidence>
<accession>A0A0E0QYP1</accession>
<name>A0A0E0QYP1_ORYRU</name>
<feature type="domain" description="NAC" evidence="7">
    <location>
        <begin position="400"/>
        <end position="557"/>
    </location>
</feature>
<dbReference type="InterPro" id="IPR036093">
    <property type="entry name" value="NAC_dom_sf"/>
</dbReference>
<evidence type="ECO:0000256" key="1">
    <source>
        <dbReference type="ARBA" id="ARBA00004123"/>
    </source>
</evidence>
<feature type="region of interest" description="Disordered" evidence="6">
    <location>
        <begin position="561"/>
        <end position="632"/>
    </location>
</feature>
<feature type="compositionally biased region" description="Polar residues" evidence="6">
    <location>
        <begin position="566"/>
        <end position="577"/>
    </location>
</feature>
<comment type="subcellular location">
    <subcellularLocation>
        <location evidence="1">Nucleus</location>
    </subcellularLocation>
</comment>
<protein>
    <recommendedName>
        <fullName evidence="7">NAC domain-containing protein</fullName>
    </recommendedName>
</protein>
<dbReference type="GO" id="GO:0003677">
    <property type="term" value="F:DNA binding"/>
    <property type="evidence" value="ECO:0007669"/>
    <property type="project" value="UniProtKB-KW"/>
</dbReference>
<keyword evidence="2" id="KW-0805">Transcription regulation</keyword>
<keyword evidence="4" id="KW-0804">Transcription</keyword>
<feature type="domain" description="NAC" evidence="7">
    <location>
        <begin position="1"/>
        <end position="137"/>
    </location>
</feature>